<name>E8ZI19_MYCHL</name>
<evidence type="ECO:0000313" key="2">
    <source>
        <dbReference type="Proteomes" id="UP000008637"/>
    </source>
</evidence>
<dbReference type="AlphaFoldDB" id="E8ZI19"/>
<gene>
    <name evidence="1" type="ordered locus">HF1_07820</name>
</gene>
<dbReference type="Proteomes" id="UP000008637">
    <property type="component" value="Chromosome"/>
</dbReference>
<dbReference type="HOGENOM" id="CLU_098620_3_0_14"/>
<proteinExistence type="predicted"/>
<reference evidence="1 2" key="1">
    <citation type="journal article" date="2011" name="J. Bacteriol.">
        <title>Complete genome sequence of Mycoplasma haemofelis, a hemotropic mycoplasma.</title>
        <authorList>
            <person name="Barker E.N."/>
            <person name="Helps C.R."/>
            <person name="Peters I.R."/>
            <person name="Darby A.C."/>
            <person name="Radford A.D."/>
            <person name="Tasker S."/>
        </authorList>
    </citation>
    <scope>NUCLEOTIDE SEQUENCE [LARGE SCALE GENOMIC DNA]</scope>
    <source>
        <strain evidence="1 2">Langford 1</strain>
    </source>
</reference>
<sequence>MSYKLLSLSAGTIAAAGGGILLAGNKLFKGDETPKVTIRDRLQRSGYSLVLDDSKWNTVLNKYNELKNKDSIKFSTSNLDLNSLKEKCESYLSEAENNSKYEIVKRWCVEPRKISAFLTSLNLNLLKIDGDDASNTDKSKWQKLETEYLGNTKGKIKGFSFTGEKGDETWKKLKEKCKSLSNLEPWDDDYEESMQSTKLWCVTEAVPLDNN</sequence>
<evidence type="ECO:0000313" key="1">
    <source>
        <dbReference type="EMBL" id="CBY92790.1"/>
    </source>
</evidence>
<keyword evidence="2" id="KW-1185">Reference proteome</keyword>
<organism evidence="1 2">
    <name type="scientific">Mycoplasma haemofelis (strain Langford 1)</name>
    <name type="common">Haemobartonella felis</name>
    <dbReference type="NCBI Taxonomy" id="941640"/>
    <lineage>
        <taxon>Bacteria</taxon>
        <taxon>Bacillati</taxon>
        <taxon>Mycoplasmatota</taxon>
        <taxon>Mollicutes</taxon>
        <taxon>Mycoplasmataceae</taxon>
        <taxon>Mycoplasma</taxon>
    </lineage>
</organism>
<protein>
    <submittedName>
        <fullName evidence="1">Uncharacterized protein</fullName>
    </submittedName>
</protein>
<dbReference type="EMBL" id="FR773153">
    <property type="protein sequence ID" value="CBY92790.1"/>
    <property type="molecule type" value="Genomic_DNA"/>
</dbReference>
<dbReference type="KEGG" id="mha:HF1_07820"/>
<accession>E8ZI19</accession>